<accession>A0AAU8C8E8</accession>
<dbReference type="InterPro" id="IPR047930">
    <property type="entry name" value="Transpos_IS6"/>
</dbReference>
<gene>
    <name evidence="2" type="ORF">ABSL23_00345</name>
</gene>
<protein>
    <submittedName>
        <fullName evidence="2">IS6 family transposase</fullName>
    </submittedName>
</protein>
<sequence>MLDPDRLTGSIGQIELEFVEREATPEPLMKLSIHLHSAGLSLSDTISVLDSFGVERARSTVHNWVQKADLQPTSGRDPDHVALDETVIQLDNEQYWLYAAVDPETNEFLHVKLFPTRNTALTKLFVQELTEKHDVEDSLFLIDSAPWLKAALHDFNLRFQTESNGNRNAVERVFKELKRRTKQFANHFKHAEAETGENWLQTFAFTWNQLI</sequence>
<feature type="domain" description="DDE" evidence="1">
    <location>
        <begin position="81"/>
        <end position="191"/>
    </location>
</feature>
<dbReference type="KEGG" id="hanx:ABSL23_00345"/>
<proteinExistence type="predicted"/>
<keyword evidence="2" id="KW-0614">Plasmid</keyword>
<evidence type="ECO:0000259" key="1">
    <source>
        <dbReference type="Pfam" id="PF13610"/>
    </source>
</evidence>
<dbReference type="RefSeq" id="WP_353633211.1">
    <property type="nucleotide sequence ID" value="NZ_CP159203.1"/>
</dbReference>
<dbReference type="Pfam" id="PF13610">
    <property type="entry name" value="DDE_Tnp_IS240"/>
    <property type="match status" value="1"/>
</dbReference>
<dbReference type="AlphaFoldDB" id="A0AAU8C8E8"/>
<dbReference type="InterPro" id="IPR032874">
    <property type="entry name" value="DDE_dom"/>
</dbReference>
<organism evidence="2">
    <name type="scientific">Halobacterium sp. NMX12-1</name>
    <dbReference type="NCBI Taxonomy" id="3166650"/>
    <lineage>
        <taxon>Archaea</taxon>
        <taxon>Methanobacteriati</taxon>
        <taxon>Methanobacteriota</taxon>
        <taxon>Stenosarchaea group</taxon>
        <taxon>Halobacteria</taxon>
        <taxon>Halobacteriales</taxon>
        <taxon>Halobacteriaceae</taxon>
        <taxon>Halobacterium</taxon>
    </lineage>
</organism>
<name>A0AAU8C8E8_9EURY</name>
<geneLocation type="plasmid" evidence="2">
    <name>pNMX12-1_234</name>
</geneLocation>
<dbReference type="EMBL" id="CP159203">
    <property type="protein sequence ID" value="XCF15096.1"/>
    <property type="molecule type" value="Genomic_DNA"/>
</dbReference>
<dbReference type="PANTHER" id="PTHR39967:SF1">
    <property type="entry name" value="ISH14-TYPE TRANSPOSASE HSIRS44"/>
    <property type="match status" value="1"/>
</dbReference>
<evidence type="ECO:0000313" key="2">
    <source>
        <dbReference type="EMBL" id="XCF15096.1"/>
    </source>
</evidence>
<dbReference type="NCBIfam" id="NF033587">
    <property type="entry name" value="transpos_IS6"/>
    <property type="match status" value="1"/>
</dbReference>
<dbReference type="PANTHER" id="PTHR39967">
    <property type="match status" value="1"/>
</dbReference>
<dbReference type="GeneID" id="91107553"/>
<reference evidence="2" key="1">
    <citation type="submission" date="2024-06" db="EMBL/GenBank/DDBJ databases">
        <title>Genome Sequence of an extremely halophilic archaeon isolated from Permian era halite, Salado Formation, Carlsbad, New Mexico: Halobacterium sp. strain NMX12-1.</title>
        <authorList>
            <person name="Sotoa L."/>
            <person name="DasSarma P."/>
            <person name="Anton B.P."/>
            <person name="Vincze T."/>
            <person name="Verma I."/>
            <person name="Eralp B."/>
            <person name="Powers D.W."/>
            <person name="Dozier B.L."/>
            <person name="Roberts R.J."/>
            <person name="DasSarma S."/>
        </authorList>
    </citation>
    <scope>NUCLEOTIDE SEQUENCE</scope>
    <source>
        <strain evidence="2">NMX12-1</strain>
        <plasmid evidence="2">pNMX12-1_234</plasmid>
    </source>
</reference>